<dbReference type="WBParaSite" id="JU765_v2.g4507.t1">
    <property type="protein sequence ID" value="JU765_v2.g4507.t1"/>
    <property type="gene ID" value="JU765_v2.g4507"/>
</dbReference>
<accession>A0AC34R8Z1</accession>
<reference evidence="2" key="1">
    <citation type="submission" date="2022-11" db="UniProtKB">
        <authorList>
            <consortium name="WormBaseParasite"/>
        </authorList>
    </citation>
    <scope>IDENTIFICATION</scope>
</reference>
<protein>
    <submittedName>
        <fullName evidence="2">Ovule protein</fullName>
    </submittedName>
</protein>
<evidence type="ECO:0000313" key="2">
    <source>
        <dbReference type="WBParaSite" id="JU765_v2.g4507.t1"/>
    </source>
</evidence>
<dbReference type="Proteomes" id="UP000887576">
    <property type="component" value="Unplaced"/>
</dbReference>
<name>A0AC34R8Z1_9BILA</name>
<organism evidence="1 2">
    <name type="scientific">Panagrolaimus sp. JU765</name>
    <dbReference type="NCBI Taxonomy" id="591449"/>
    <lineage>
        <taxon>Eukaryota</taxon>
        <taxon>Metazoa</taxon>
        <taxon>Ecdysozoa</taxon>
        <taxon>Nematoda</taxon>
        <taxon>Chromadorea</taxon>
        <taxon>Rhabditida</taxon>
        <taxon>Tylenchina</taxon>
        <taxon>Panagrolaimomorpha</taxon>
        <taxon>Panagrolaimoidea</taxon>
        <taxon>Panagrolaimidae</taxon>
        <taxon>Panagrolaimus</taxon>
    </lineage>
</organism>
<evidence type="ECO:0000313" key="1">
    <source>
        <dbReference type="Proteomes" id="UP000887576"/>
    </source>
</evidence>
<proteinExistence type="predicted"/>
<sequence>MVRQLRLRRFQNRQTCAKNKQKNNHIQVPYHNSSINQYPVNNDKSDPASAQKHKPQKTMQKWVQNTGNSCPNKKTTNYFKFSILV</sequence>